<dbReference type="EMBL" id="AAKVJX010000086">
    <property type="protein sequence ID" value="ECW1186246.1"/>
    <property type="molecule type" value="Genomic_DNA"/>
</dbReference>
<dbReference type="InterPro" id="IPR001509">
    <property type="entry name" value="Epimerase_deHydtase"/>
</dbReference>
<evidence type="ECO:0000256" key="9">
    <source>
        <dbReference type="ARBA" id="ARBA00023235"/>
    </source>
</evidence>
<keyword evidence="8" id="KW-0119">Carbohydrate metabolism</keyword>
<evidence type="ECO:0000256" key="5">
    <source>
        <dbReference type="ARBA" id="ARBA00013189"/>
    </source>
</evidence>
<dbReference type="GO" id="GO:0006012">
    <property type="term" value="P:galactose metabolic process"/>
    <property type="evidence" value="ECO:0007669"/>
    <property type="project" value="UniProtKB-KW"/>
</dbReference>
<evidence type="ECO:0000256" key="3">
    <source>
        <dbReference type="ARBA" id="ARBA00004947"/>
    </source>
</evidence>
<evidence type="ECO:0000256" key="1">
    <source>
        <dbReference type="ARBA" id="ARBA00000083"/>
    </source>
</evidence>
<comment type="cofactor">
    <cofactor evidence="2">
        <name>NAD(+)</name>
        <dbReference type="ChEBI" id="CHEBI:57540"/>
    </cofactor>
</comment>
<evidence type="ECO:0000256" key="8">
    <source>
        <dbReference type="ARBA" id="ARBA00023144"/>
    </source>
</evidence>
<dbReference type="PANTHER" id="PTHR43725">
    <property type="entry name" value="UDP-GLUCOSE 4-EPIMERASE"/>
    <property type="match status" value="1"/>
</dbReference>
<accession>A0A612UBN6</accession>
<keyword evidence="9" id="KW-0413">Isomerase</keyword>
<dbReference type="GO" id="GO:0003978">
    <property type="term" value="F:UDP-glucose 4-epimerase activity"/>
    <property type="evidence" value="ECO:0007669"/>
    <property type="project" value="UniProtKB-EC"/>
</dbReference>
<organism evidence="13">
    <name type="scientific">Salmonella enterica</name>
    <name type="common">Salmonella choleraesuis</name>
    <dbReference type="NCBI Taxonomy" id="28901"/>
    <lineage>
        <taxon>Bacteria</taxon>
        <taxon>Pseudomonadati</taxon>
        <taxon>Pseudomonadota</taxon>
        <taxon>Gammaproteobacteria</taxon>
        <taxon>Enterobacterales</taxon>
        <taxon>Enterobacteriaceae</taxon>
        <taxon>Salmonella</taxon>
    </lineage>
</organism>
<dbReference type="Pfam" id="PF01370">
    <property type="entry name" value="Epimerase"/>
    <property type="match status" value="1"/>
</dbReference>
<feature type="domain" description="NAD-dependent epimerase/dehydratase" evidence="12">
    <location>
        <begin position="3"/>
        <end position="40"/>
    </location>
</feature>
<evidence type="ECO:0000256" key="10">
    <source>
        <dbReference type="ARBA" id="ARBA00031367"/>
    </source>
</evidence>
<dbReference type="EC" id="5.1.3.2" evidence="5"/>
<comment type="pathway">
    <text evidence="3">Carbohydrate metabolism; galactose metabolism.</text>
</comment>
<keyword evidence="7" id="KW-0520">NAD</keyword>
<evidence type="ECO:0000256" key="6">
    <source>
        <dbReference type="ARBA" id="ARBA00018569"/>
    </source>
</evidence>
<evidence type="ECO:0000256" key="2">
    <source>
        <dbReference type="ARBA" id="ARBA00001911"/>
    </source>
</evidence>
<keyword evidence="8" id="KW-0299">Galactose metabolism</keyword>
<evidence type="ECO:0000256" key="11">
    <source>
        <dbReference type="ARBA" id="ARBA00033067"/>
    </source>
</evidence>
<dbReference type="SUPFAM" id="SSF51735">
    <property type="entry name" value="NAD(P)-binding Rossmann-fold domains"/>
    <property type="match status" value="1"/>
</dbReference>
<comment type="similarity">
    <text evidence="4">Belongs to the NAD(P)-dependent epimerase/dehydratase family.</text>
</comment>
<dbReference type="Gene3D" id="3.40.50.720">
    <property type="entry name" value="NAD(P)-binding Rossmann-like Domain"/>
    <property type="match status" value="1"/>
</dbReference>
<evidence type="ECO:0000256" key="7">
    <source>
        <dbReference type="ARBA" id="ARBA00023027"/>
    </source>
</evidence>
<sequence length="50" mass="5391">MMILVTGGAGYIGSHTCLALITKGHDIIVIDDLSNSSYESIRRVENLANK</sequence>
<protein>
    <recommendedName>
        <fullName evidence="6">UDP-glucose 4-epimerase</fullName>
        <ecNumber evidence="5">5.1.3.2</ecNumber>
    </recommendedName>
    <alternativeName>
        <fullName evidence="11">Galactowaldenase</fullName>
    </alternativeName>
    <alternativeName>
        <fullName evidence="10">UDP-galactose 4-epimerase</fullName>
    </alternativeName>
</protein>
<feature type="non-terminal residue" evidence="13">
    <location>
        <position position="50"/>
    </location>
</feature>
<reference evidence="13" key="1">
    <citation type="submission" date="2019-09" db="EMBL/GenBank/DDBJ databases">
        <authorList>
            <consortium name="PulseNet: The National Subtyping Network for Foodborne Disease Surveillance"/>
            <person name="Tarr C.L."/>
            <person name="Trees E."/>
            <person name="Katz L.S."/>
            <person name="Carleton-Romer H.A."/>
            <person name="Stroika S."/>
            <person name="Kucerova Z."/>
            <person name="Roache K.F."/>
            <person name="Sabol A.L."/>
            <person name="Besser J."/>
            <person name="Gerner-Smidt P."/>
        </authorList>
    </citation>
    <scope>NUCLEOTIDE SEQUENCE</scope>
    <source>
        <strain evidence="13">PNUSAS099171</strain>
    </source>
</reference>
<gene>
    <name evidence="13" type="ORF">F3S59_20670</name>
</gene>
<dbReference type="GO" id="GO:0005829">
    <property type="term" value="C:cytosol"/>
    <property type="evidence" value="ECO:0007669"/>
    <property type="project" value="TreeGrafter"/>
</dbReference>
<comment type="catalytic activity">
    <reaction evidence="1">
        <text>UDP-alpha-D-glucose = UDP-alpha-D-galactose</text>
        <dbReference type="Rhea" id="RHEA:22168"/>
        <dbReference type="ChEBI" id="CHEBI:58885"/>
        <dbReference type="ChEBI" id="CHEBI:66914"/>
        <dbReference type="EC" id="5.1.3.2"/>
    </reaction>
</comment>
<dbReference type="PANTHER" id="PTHR43725:SF47">
    <property type="entry name" value="UDP-GLUCOSE 4-EPIMERASE"/>
    <property type="match status" value="1"/>
</dbReference>
<evidence type="ECO:0000313" key="13">
    <source>
        <dbReference type="EMBL" id="ECW1186246.1"/>
    </source>
</evidence>
<dbReference type="AlphaFoldDB" id="A0A612UBN6"/>
<dbReference type="InterPro" id="IPR036291">
    <property type="entry name" value="NAD(P)-bd_dom_sf"/>
</dbReference>
<evidence type="ECO:0000256" key="4">
    <source>
        <dbReference type="ARBA" id="ARBA00007637"/>
    </source>
</evidence>
<comment type="caution">
    <text evidence="13">The sequence shown here is derived from an EMBL/GenBank/DDBJ whole genome shotgun (WGS) entry which is preliminary data.</text>
</comment>
<evidence type="ECO:0000259" key="12">
    <source>
        <dbReference type="Pfam" id="PF01370"/>
    </source>
</evidence>
<proteinExistence type="inferred from homology"/>
<name>A0A612UBN6_SALER</name>